<gene>
    <name evidence="3" type="ordered locus">Slip_2148</name>
</gene>
<dbReference type="EMBL" id="CP002048">
    <property type="protein sequence ID" value="ADI02891.1"/>
    <property type="molecule type" value="Genomic_DNA"/>
</dbReference>
<feature type="signal peptide" evidence="2">
    <location>
        <begin position="1"/>
        <end position="19"/>
    </location>
</feature>
<sequence length="210" mass="23130">MYRWSFLVLLFILVLVAVAGCGDNKRADSSGSTQRAKQAEQGAPQPATTGTLTAKEACSQLAASARQWASDARPYKLEGKADQDGATITDGKCSNWRVWFSSPSKKEIWVFSFRNGQPYRYPEGGGGNLPYEVPDWNNDWRIDSDKAAQVAAEAGIKEVTSMKMYEKASFVTTPREVPPSCKVWWDIYGRDQAGNGKRVYLDASTGAVLE</sequence>
<evidence type="ECO:0000256" key="2">
    <source>
        <dbReference type="SAM" id="SignalP"/>
    </source>
</evidence>
<feature type="chain" id="PRO_5039440170" description="PepSY domain-containing protein" evidence="2">
    <location>
        <begin position="20"/>
        <end position="210"/>
    </location>
</feature>
<dbReference type="Proteomes" id="UP000000378">
    <property type="component" value="Chromosome"/>
</dbReference>
<name>D7CJ13_SYNLT</name>
<protein>
    <recommendedName>
        <fullName evidence="5">PepSY domain-containing protein</fullName>
    </recommendedName>
</protein>
<reference evidence="3 4" key="2">
    <citation type="journal article" date="2010" name="Stand. Genomic Sci.">
        <title>Complete genome sequence of Syntrophothermus lipocalidus type strain (TGB-C1).</title>
        <authorList>
            <person name="Djao O.D."/>
            <person name="Zhang X."/>
            <person name="Lucas S."/>
            <person name="Lapidus A."/>
            <person name="Del Rio T.G."/>
            <person name="Nolan M."/>
            <person name="Tice H."/>
            <person name="Cheng J.F."/>
            <person name="Han C."/>
            <person name="Tapia R."/>
            <person name="Goodwin L."/>
            <person name="Pitluck S."/>
            <person name="Liolios K."/>
            <person name="Ivanova N."/>
            <person name="Mavromatis K."/>
            <person name="Mikhailova N."/>
            <person name="Ovchinnikova G."/>
            <person name="Pati A."/>
            <person name="Brambilla E."/>
            <person name="Chen A."/>
            <person name="Palaniappan K."/>
            <person name="Land M."/>
            <person name="Hauser L."/>
            <person name="Chang Y.J."/>
            <person name="Jeffries C.D."/>
            <person name="Rohde M."/>
            <person name="Sikorski J."/>
            <person name="Spring S."/>
            <person name="Goker M."/>
            <person name="Detter J.C."/>
            <person name="Woyke T."/>
            <person name="Bristow J."/>
            <person name="Eisen J.A."/>
            <person name="Markowitz V."/>
            <person name="Hugenholtz P."/>
            <person name="Kyrpides N.C."/>
            <person name="Klenk H.P."/>
        </authorList>
    </citation>
    <scope>NUCLEOTIDE SEQUENCE [LARGE SCALE GENOMIC DNA]</scope>
    <source>
        <strain evidence="4">DSM 12680 / TGB-C1</strain>
    </source>
</reference>
<evidence type="ECO:0008006" key="5">
    <source>
        <dbReference type="Google" id="ProtNLM"/>
    </source>
</evidence>
<accession>D7CJ13</accession>
<dbReference type="RefSeq" id="WP_013176293.1">
    <property type="nucleotide sequence ID" value="NC_014220.1"/>
</dbReference>
<dbReference type="HOGENOM" id="CLU_1319523_0_0_9"/>
<organism evidence="3 4">
    <name type="scientific">Syntrophothermus lipocalidus (strain DSM 12680 / TGB-C1)</name>
    <dbReference type="NCBI Taxonomy" id="643648"/>
    <lineage>
        <taxon>Bacteria</taxon>
        <taxon>Bacillati</taxon>
        <taxon>Bacillota</taxon>
        <taxon>Clostridia</taxon>
        <taxon>Eubacteriales</taxon>
        <taxon>Syntrophomonadaceae</taxon>
        <taxon>Syntrophothermus</taxon>
    </lineage>
</organism>
<evidence type="ECO:0000313" key="4">
    <source>
        <dbReference type="Proteomes" id="UP000000378"/>
    </source>
</evidence>
<keyword evidence="4" id="KW-1185">Reference proteome</keyword>
<reference evidence="4" key="1">
    <citation type="journal article" date="2010" name="Stand. Genomic Sci.">
        <title>Complete genome sequence of Syntrophothermus lipocalidus type strain (TGB-C1T).</title>
        <authorList>
            <consortium name="US DOE Joint Genome Institute (JGI-PGF)"/>
            <person name="Djao O."/>
            <person name="Zhang X."/>
            <person name="Lucas S."/>
            <person name="Lapidus A."/>
            <person name="Glavina Del Rio T."/>
            <person name="Nolan M."/>
            <person name="Tice H."/>
            <person name="Cheng J."/>
            <person name="Han C."/>
            <person name="Tapia R."/>
            <person name="Goodwin L."/>
            <person name="Pitluck S."/>
            <person name="Liolios K."/>
            <person name="Ivanova N."/>
            <person name="Mavromatis K."/>
            <person name="Mikhailova N."/>
            <person name="Ovchinnikova G."/>
            <person name="Pati A."/>
            <person name="Brambilla E."/>
            <person name="Chen A."/>
            <person name="Palaniappan K."/>
            <person name="Land M."/>
            <person name="Hauser L."/>
            <person name="Chang Y."/>
            <person name="Jeffries C."/>
            <person name="Rohde M."/>
            <person name="Sikorski J."/>
            <person name="Spring S."/>
            <person name="Goker M."/>
            <person name="Detter J."/>
            <person name="Woyke T."/>
            <person name="Bristow J."/>
            <person name="Eisen J."/>
            <person name="Markowitz V."/>
            <person name="Hugenholtz P."/>
            <person name="Kyrpides N."/>
            <person name="Klenk H."/>
        </authorList>
    </citation>
    <scope>NUCLEOTIDE SEQUENCE [LARGE SCALE GENOMIC DNA]</scope>
    <source>
        <strain evidence="4">DSM 12680 / TGB-C1</strain>
    </source>
</reference>
<dbReference type="AlphaFoldDB" id="D7CJ13"/>
<evidence type="ECO:0000313" key="3">
    <source>
        <dbReference type="EMBL" id="ADI02891.1"/>
    </source>
</evidence>
<proteinExistence type="predicted"/>
<dbReference type="PROSITE" id="PS51257">
    <property type="entry name" value="PROKAR_LIPOPROTEIN"/>
    <property type="match status" value="1"/>
</dbReference>
<evidence type="ECO:0000256" key="1">
    <source>
        <dbReference type="SAM" id="MobiDB-lite"/>
    </source>
</evidence>
<feature type="region of interest" description="Disordered" evidence="1">
    <location>
        <begin position="25"/>
        <end position="49"/>
    </location>
</feature>
<dbReference type="KEGG" id="slp:Slip_2148"/>
<keyword evidence="2" id="KW-0732">Signal</keyword>